<evidence type="ECO:0000313" key="3">
    <source>
        <dbReference type="Proteomes" id="UP000321717"/>
    </source>
</evidence>
<dbReference type="InterPro" id="IPR004046">
    <property type="entry name" value="GST_C"/>
</dbReference>
<sequence>MTFHIFLSSGTLPEDSRTFTLADAYLFTVLGWMPGFAIDLGRWPNTVAYIKRVEARASMVAARERGRNTGRDLSGSLSRDS</sequence>
<feature type="domain" description="Glutathione S-transferase C-terminal" evidence="1">
    <location>
        <begin position="18"/>
        <end position="56"/>
    </location>
</feature>
<dbReference type="AlphaFoldDB" id="A0A512HNX3"/>
<accession>A0A512HNX3</accession>
<dbReference type="Gene3D" id="1.20.1050.10">
    <property type="match status" value="1"/>
</dbReference>
<dbReference type="RefSeq" id="WP_210245792.1">
    <property type="nucleotide sequence ID" value="NZ_BJZP01000031.1"/>
</dbReference>
<reference evidence="2 3" key="1">
    <citation type="submission" date="2019-07" db="EMBL/GenBank/DDBJ databases">
        <title>Whole genome shotgun sequence of Rhizobium naphthalenivorans NBRC 107585.</title>
        <authorList>
            <person name="Hosoyama A."/>
            <person name="Uohara A."/>
            <person name="Ohji S."/>
            <person name="Ichikawa N."/>
        </authorList>
    </citation>
    <scope>NUCLEOTIDE SEQUENCE [LARGE SCALE GENOMIC DNA]</scope>
    <source>
        <strain evidence="2 3">NBRC 107585</strain>
    </source>
</reference>
<dbReference type="Pfam" id="PF00043">
    <property type="entry name" value="GST_C"/>
    <property type="match status" value="1"/>
</dbReference>
<evidence type="ECO:0000313" key="2">
    <source>
        <dbReference type="EMBL" id="GEO87154.1"/>
    </source>
</evidence>
<name>A0A512HNX3_9HYPH</name>
<organism evidence="2 3">
    <name type="scientific">Ciceribacter naphthalenivorans</name>
    <dbReference type="NCBI Taxonomy" id="1118451"/>
    <lineage>
        <taxon>Bacteria</taxon>
        <taxon>Pseudomonadati</taxon>
        <taxon>Pseudomonadota</taxon>
        <taxon>Alphaproteobacteria</taxon>
        <taxon>Hyphomicrobiales</taxon>
        <taxon>Rhizobiaceae</taxon>
        <taxon>Ciceribacter</taxon>
    </lineage>
</organism>
<comment type="caution">
    <text evidence="2">The sequence shown here is derived from an EMBL/GenBank/DDBJ whole genome shotgun (WGS) entry which is preliminary data.</text>
</comment>
<dbReference type="SUPFAM" id="SSF47616">
    <property type="entry name" value="GST C-terminal domain-like"/>
    <property type="match status" value="1"/>
</dbReference>
<dbReference type="EMBL" id="BJZP01000031">
    <property type="protein sequence ID" value="GEO87154.1"/>
    <property type="molecule type" value="Genomic_DNA"/>
</dbReference>
<gene>
    <name evidence="2" type="ORF">RNA01_40860</name>
</gene>
<evidence type="ECO:0000259" key="1">
    <source>
        <dbReference type="Pfam" id="PF00043"/>
    </source>
</evidence>
<keyword evidence="3" id="KW-1185">Reference proteome</keyword>
<protein>
    <recommendedName>
        <fullName evidence="1">Glutathione S-transferase C-terminal domain-containing protein</fullName>
    </recommendedName>
</protein>
<dbReference type="InterPro" id="IPR036282">
    <property type="entry name" value="Glutathione-S-Trfase_C_sf"/>
</dbReference>
<proteinExistence type="predicted"/>
<dbReference type="Proteomes" id="UP000321717">
    <property type="component" value="Unassembled WGS sequence"/>
</dbReference>